<evidence type="ECO:0000313" key="5">
    <source>
        <dbReference type="EMBL" id="SEC12532.1"/>
    </source>
</evidence>
<evidence type="ECO:0000256" key="2">
    <source>
        <dbReference type="ARBA" id="ARBA00023125"/>
    </source>
</evidence>
<evidence type="ECO:0000256" key="3">
    <source>
        <dbReference type="ARBA" id="ARBA00023163"/>
    </source>
</evidence>
<keyword evidence="1" id="KW-0805">Transcription regulation</keyword>
<feature type="domain" description="HTH araC/xylS-type" evidence="4">
    <location>
        <begin position="234"/>
        <end position="332"/>
    </location>
</feature>
<reference evidence="6" key="1">
    <citation type="submission" date="2016-10" db="EMBL/GenBank/DDBJ databases">
        <authorList>
            <person name="Varghese N."/>
            <person name="Submissions S."/>
        </authorList>
    </citation>
    <scope>NUCLEOTIDE SEQUENCE [LARGE SCALE GENOMIC DNA]</scope>
    <source>
        <strain evidence="6">BS3660</strain>
    </source>
</reference>
<dbReference type="PANTHER" id="PTHR47894">
    <property type="entry name" value="HTH-TYPE TRANSCRIPTIONAL REGULATOR GADX"/>
    <property type="match status" value="1"/>
</dbReference>
<dbReference type="PANTHER" id="PTHR47894:SF4">
    <property type="entry name" value="HTH-TYPE TRANSCRIPTIONAL REGULATOR GADX"/>
    <property type="match status" value="1"/>
</dbReference>
<keyword evidence="3" id="KW-0804">Transcription</keyword>
<evidence type="ECO:0000259" key="4">
    <source>
        <dbReference type="PROSITE" id="PS01124"/>
    </source>
</evidence>
<dbReference type="SMART" id="SM00342">
    <property type="entry name" value="HTH_ARAC"/>
    <property type="match status" value="1"/>
</dbReference>
<dbReference type="GO" id="GO:0005829">
    <property type="term" value="C:cytosol"/>
    <property type="evidence" value="ECO:0007669"/>
    <property type="project" value="TreeGrafter"/>
</dbReference>
<dbReference type="EMBL" id="FNTC01000002">
    <property type="protein sequence ID" value="SEC12532.1"/>
    <property type="molecule type" value="Genomic_DNA"/>
</dbReference>
<dbReference type="SUPFAM" id="SSF46689">
    <property type="entry name" value="Homeodomain-like"/>
    <property type="match status" value="1"/>
</dbReference>
<dbReference type="InterPro" id="IPR032687">
    <property type="entry name" value="AraC-type_N"/>
</dbReference>
<evidence type="ECO:0000256" key="1">
    <source>
        <dbReference type="ARBA" id="ARBA00023015"/>
    </source>
</evidence>
<dbReference type="Proteomes" id="UP000198542">
    <property type="component" value="Unassembled WGS sequence"/>
</dbReference>
<dbReference type="PROSITE" id="PS01124">
    <property type="entry name" value="HTH_ARAC_FAMILY_2"/>
    <property type="match status" value="1"/>
</dbReference>
<proteinExistence type="predicted"/>
<protein>
    <submittedName>
        <fullName evidence="5">AraC-type DNA-binding protein</fullName>
    </submittedName>
</protein>
<keyword evidence="6" id="KW-1185">Reference proteome</keyword>
<keyword evidence="2 5" id="KW-0238">DNA-binding</keyword>
<gene>
    <name evidence="5" type="ORF">SAMN04490187_3264</name>
</gene>
<dbReference type="Pfam" id="PF12625">
    <property type="entry name" value="Arabinose_bd"/>
    <property type="match status" value="1"/>
</dbReference>
<sequence>MASNPFIRALSLAGFDQFARSQGLDPNRMLRQASLPVASLHRPEDILSFQHYCGLLELCQQGSNNPLFGLEFGLYQGVDVFGDIFFLIHNTRTVGDALFELRANFSLYNGSAQIDLEVVDGVAVLSYQIDETTMAGLSQAEELACGVGMQLMRTLVGDQWQPEAVMLRHSPHADEFVYRKTLGITPTFSAAHTGLLFDACVLTQPLDCASEALHQLIAQHLSGMERLSADEMPGYVGQLLRNLLPSGRATIDRVADCMALNPRTLQRRLEQKNTSFQQLLDETRQQLVRNYLQVPTISLTQMAHQLGYADVSTFSRAFNRWFSVSPLEWCRQSGLRRQPLLFQNRLKDRP</sequence>
<dbReference type="InterPro" id="IPR018060">
    <property type="entry name" value="HTH_AraC"/>
</dbReference>
<dbReference type="Pfam" id="PF12833">
    <property type="entry name" value="HTH_18"/>
    <property type="match status" value="1"/>
</dbReference>
<dbReference type="Gene3D" id="1.10.10.60">
    <property type="entry name" value="Homeodomain-like"/>
    <property type="match status" value="1"/>
</dbReference>
<dbReference type="RefSeq" id="WP_090454600.1">
    <property type="nucleotide sequence ID" value="NZ_FNTC01000002.1"/>
</dbReference>
<organism evidence="5 6">
    <name type="scientific">Pseudomonas jessenii</name>
    <dbReference type="NCBI Taxonomy" id="77298"/>
    <lineage>
        <taxon>Bacteria</taxon>
        <taxon>Pseudomonadati</taxon>
        <taxon>Pseudomonadota</taxon>
        <taxon>Gammaproteobacteria</taxon>
        <taxon>Pseudomonadales</taxon>
        <taxon>Pseudomonadaceae</taxon>
        <taxon>Pseudomonas</taxon>
    </lineage>
</organism>
<dbReference type="GO" id="GO:0003700">
    <property type="term" value="F:DNA-binding transcription factor activity"/>
    <property type="evidence" value="ECO:0007669"/>
    <property type="project" value="InterPro"/>
</dbReference>
<name>A0A231GPP3_PSEJE</name>
<accession>A0A231GPP3</accession>
<dbReference type="InterPro" id="IPR009057">
    <property type="entry name" value="Homeodomain-like_sf"/>
</dbReference>
<dbReference type="GO" id="GO:0000976">
    <property type="term" value="F:transcription cis-regulatory region binding"/>
    <property type="evidence" value="ECO:0007669"/>
    <property type="project" value="TreeGrafter"/>
</dbReference>
<dbReference type="AlphaFoldDB" id="A0A231GPP3"/>
<evidence type="ECO:0000313" key="6">
    <source>
        <dbReference type="Proteomes" id="UP000198542"/>
    </source>
</evidence>